<sequence length="281" mass="32051">MSTNSMKRHIPGSLALLSPNSENKLNAMNVKVKSIIPGLVMLERDVNQRLQLNECVKRGKPDNGADKEGIKDQENGLSGNIQVDIVPNSSRKFKLKNHKRNLYSPEIKKQSLYIPVQTGRRKRFINADIVPFDCPLAKNGRPLLIKSCARHPVSCAAPFFDFPEFDPASATDEMILVEILNYEMDHLDKGMRKVRTAKEILKFKMYELFHFGQICIEDYLARFPWDQFYSPELYAEAMKRQAEQGIGFGCKSEHVDILAGIKPERATSYIPKTEYAFVPKQ</sequence>
<dbReference type="Proteomes" id="UP000478008">
    <property type="component" value="Unassembled WGS sequence"/>
</dbReference>
<dbReference type="AlphaFoldDB" id="A0A7D9CZ45"/>
<name>A0A7D9CZ45_DEKBR</name>
<organism evidence="1 2">
    <name type="scientific">Dekkera bruxellensis</name>
    <name type="common">Brettanomyces custersii</name>
    <dbReference type="NCBI Taxonomy" id="5007"/>
    <lineage>
        <taxon>Eukaryota</taxon>
        <taxon>Fungi</taxon>
        <taxon>Dikarya</taxon>
        <taxon>Ascomycota</taxon>
        <taxon>Saccharomycotina</taxon>
        <taxon>Pichiomycetes</taxon>
        <taxon>Pichiales</taxon>
        <taxon>Pichiaceae</taxon>
        <taxon>Brettanomyces</taxon>
    </lineage>
</organism>
<evidence type="ECO:0000313" key="1">
    <source>
        <dbReference type="EMBL" id="VUG18753.1"/>
    </source>
</evidence>
<gene>
    <name evidence="1" type="ORF">DEBR0S4_01464G</name>
</gene>
<accession>A0A7D9CZ45</accession>
<protein>
    <submittedName>
        <fullName evidence="1">DEBR0S4_01464g1_1</fullName>
    </submittedName>
</protein>
<dbReference type="EMBL" id="CABFWN010000004">
    <property type="protein sequence ID" value="VUG18753.1"/>
    <property type="molecule type" value="Genomic_DNA"/>
</dbReference>
<evidence type="ECO:0000313" key="2">
    <source>
        <dbReference type="Proteomes" id="UP000478008"/>
    </source>
</evidence>
<proteinExistence type="predicted"/>
<keyword evidence="2" id="KW-1185">Reference proteome</keyword>
<reference evidence="1 2" key="1">
    <citation type="submission" date="2019-07" db="EMBL/GenBank/DDBJ databases">
        <authorList>
            <person name="Friedrich A."/>
            <person name="Schacherer J."/>
        </authorList>
    </citation>
    <scope>NUCLEOTIDE SEQUENCE [LARGE SCALE GENOMIC DNA]</scope>
</reference>